<keyword evidence="1" id="KW-0732">Signal</keyword>
<keyword evidence="3" id="KW-1185">Reference proteome</keyword>
<sequence>MGKIKKIFSAVLLSLSVVTVFSLFTSTSANASSKKPLSFDFSLTKNCNKRYASAFKQAMKNVNSENKLVDFNLVSSKKSKSKVGTYRAKDNKWGLTPPSKLLLNRKYCDKLSKKYLVSFAMRLLVGQFIQENDKAYSIFTSEKPLVHLTHYDVDQINSYTGMAVF</sequence>
<feature type="signal peptide" evidence="1">
    <location>
        <begin position="1"/>
        <end position="31"/>
    </location>
</feature>
<gene>
    <name evidence="2" type="ORF">LNP07_04645</name>
</gene>
<accession>A0ABT0I251</accession>
<name>A0ABT0I251_9LACO</name>
<evidence type="ECO:0000256" key="1">
    <source>
        <dbReference type="SAM" id="SignalP"/>
    </source>
</evidence>
<dbReference type="RefSeq" id="WP_220751127.1">
    <property type="nucleotide sequence ID" value="NZ_BPLL01000007.1"/>
</dbReference>
<feature type="chain" id="PRO_5045445788" evidence="1">
    <location>
        <begin position="32"/>
        <end position="165"/>
    </location>
</feature>
<evidence type="ECO:0000313" key="3">
    <source>
        <dbReference type="Proteomes" id="UP001522905"/>
    </source>
</evidence>
<organism evidence="2 3">
    <name type="scientific">Apilactobacillus xinyiensis</name>
    <dbReference type="NCBI Taxonomy" id="2841032"/>
    <lineage>
        <taxon>Bacteria</taxon>
        <taxon>Bacillati</taxon>
        <taxon>Bacillota</taxon>
        <taxon>Bacilli</taxon>
        <taxon>Lactobacillales</taxon>
        <taxon>Lactobacillaceae</taxon>
        <taxon>Apilactobacillus</taxon>
    </lineage>
</organism>
<protein>
    <submittedName>
        <fullName evidence="2">Uncharacterized protein</fullName>
    </submittedName>
</protein>
<reference evidence="2 3" key="1">
    <citation type="submission" date="2021-11" db="EMBL/GenBank/DDBJ databases">
        <title>Comparative genomics of bee honey and flower isolates.</title>
        <authorList>
            <person name="Bechtner J.D."/>
            <person name="Gallus M.K."/>
            <person name="Ehrmann M."/>
        </authorList>
    </citation>
    <scope>NUCLEOTIDE SEQUENCE [LARGE SCALE GENOMIC DNA]</scope>
    <source>
        <strain evidence="2 3">M161</strain>
    </source>
</reference>
<dbReference type="Proteomes" id="UP001522905">
    <property type="component" value="Unassembled WGS sequence"/>
</dbReference>
<dbReference type="EMBL" id="JAJIAO010000004">
    <property type="protein sequence ID" value="MCK8624800.1"/>
    <property type="molecule type" value="Genomic_DNA"/>
</dbReference>
<proteinExistence type="predicted"/>
<comment type="caution">
    <text evidence="2">The sequence shown here is derived from an EMBL/GenBank/DDBJ whole genome shotgun (WGS) entry which is preliminary data.</text>
</comment>
<evidence type="ECO:0000313" key="2">
    <source>
        <dbReference type="EMBL" id="MCK8624800.1"/>
    </source>
</evidence>